<protein>
    <submittedName>
        <fullName evidence="1">Uncharacterized protein</fullName>
    </submittedName>
</protein>
<organism evidence="1 2">
    <name type="scientific">Shewanella livingstonensis</name>
    <dbReference type="NCBI Taxonomy" id="150120"/>
    <lineage>
        <taxon>Bacteria</taxon>
        <taxon>Pseudomonadati</taxon>
        <taxon>Pseudomonadota</taxon>
        <taxon>Gammaproteobacteria</taxon>
        <taxon>Alteromonadales</taxon>
        <taxon>Shewanellaceae</taxon>
        <taxon>Shewanella</taxon>
    </lineage>
</organism>
<dbReference type="AlphaFoldDB" id="A0A3G8LR94"/>
<gene>
    <name evidence="1" type="ORF">EGC82_02570</name>
</gene>
<sequence>MKMDLIPTVTSLLVQDAISISGDNDLIEKFTEHVYFHSFGYEHPPTFDSSGYPCLIYAERTVPQLSDSIDRPISKQVLYSITLLPEKFEVLVHVHSADSSDNITKPIYTVIKPNLSMLDNAFSALYNHIDDSTQFLICQHCHQLVASELCSNNTCGGTSSDNSRSELSAHQHCESTYKQVFDTRLVDRVSITGETVNVFKDEDEIKFYVLATAWAAPDESCSYHSVIATLPLSASLDEVNALRLKLEAEQEYPAPCYHCDKQCDKGEAIHLDSLVDFDTDDIVCYACATQHYGVVY</sequence>
<evidence type="ECO:0000313" key="2">
    <source>
        <dbReference type="Proteomes" id="UP000278035"/>
    </source>
</evidence>
<name>A0A3G8LR94_9GAMM</name>
<keyword evidence="2" id="KW-1185">Reference proteome</keyword>
<reference evidence="2" key="1">
    <citation type="submission" date="2018-11" db="EMBL/GenBank/DDBJ databases">
        <title>Shewanella sp. M2.</title>
        <authorList>
            <person name="Hwang Y.J."/>
            <person name="Hwang C.Y."/>
        </authorList>
    </citation>
    <scope>NUCLEOTIDE SEQUENCE [LARGE SCALE GENOMIC DNA]</scope>
    <source>
        <strain evidence="2">LMG 19866</strain>
    </source>
</reference>
<dbReference type="OrthoDB" id="6259967at2"/>
<evidence type="ECO:0000313" key="1">
    <source>
        <dbReference type="EMBL" id="AZG71745.1"/>
    </source>
</evidence>
<proteinExistence type="predicted"/>
<dbReference type="EMBL" id="CP034015">
    <property type="protein sequence ID" value="AZG71745.1"/>
    <property type="molecule type" value="Genomic_DNA"/>
</dbReference>
<dbReference type="Proteomes" id="UP000278035">
    <property type="component" value="Chromosome"/>
</dbReference>
<dbReference type="KEGG" id="slj:EGC82_02570"/>
<accession>A0A3G8LR94</accession>
<dbReference type="RefSeq" id="WP_124729365.1">
    <property type="nucleotide sequence ID" value="NZ_CBCSKC010000016.1"/>
</dbReference>